<dbReference type="SMART" id="SM00382">
    <property type="entry name" value="AAA"/>
    <property type="match status" value="1"/>
</dbReference>
<dbReference type="InParanoid" id="A0A061AHQ5"/>
<dbReference type="AlphaFoldDB" id="A0A061AHQ5"/>
<evidence type="ECO:0000313" key="11">
    <source>
        <dbReference type="EMBL" id="CDR30507.1"/>
    </source>
</evidence>
<dbReference type="InterPro" id="IPR003593">
    <property type="entry name" value="AAA+_ATPase"/>
</dbReference>
<evidence type="ECO:0000256" key="1">
    <source>
        <dbReference type="ARBA" id="ARBA00004429"/>
    </source>
</evidence>
<proteinExistence type="inferred from homology"/>
<keyword evidence="3 9" id="KW-0812">Transmembrane</keyword>
<dbReference type="EMBL" id="LK028559">
    <property type="protein sequence ID" value="CDR30507.1"/>
    <property type="molecule type" value="Genomic_DNA"/>
</dbReference>
<dbReference type="Pfam" id="PF00005">
    <property type="entry name" value="ABC_tran"/>
    <property type="match status" value="1"/>
</dbReference>
<evidence type="ECO:0000256" key="7">
    <source>
        <dbReference type="ARBA" id="ARBA00023136"/>
    </source>
</evidence>
<protein>
    <submittedName>
        <fullName evidence="11">ABC transport, ATP-binding protein and FtsX-like permease</fullName>
    </submittedName>
</protein>
<dbReference type="Gene3D" id="3.40.50.300">
    <property type="entry name" value="P-loop containing nucleotide triphosphate hydrolases"/>
    <property type="match status" value="1"/>
</dbReference>
<dbReference type="STRING" id="35623.Aocu_04340"/>
<evidence type="ECO:0000256" key="6">
    <source>
        <dbReference type="ARBA" id="ARBA00022989"/>
    </source>
</evidence>
<keyword evidence="4" id="KW-0547">Nucleotide-binding</keyword>
<dbReference type="SUPFAM" id="SSF52540">
    <property type="entry name" value="P-loop containing nucleoside triphosphate hydrolases"/>
    <property type="match status" value="1"/>
</dbReference>
<name>A0A061AHQ5_9MOLU</name>
<dbReference type="GO" id="GO:0005886">
    <property type="term" value="C:plasma membrane"/>
    <property type="evidence" value="ECO:0007669"/>
    <property type="project" value="UniProtKB-SubCell"/>
</dbReference>
<dbReference type="GO" id="GO:0005524">
    <property type="term" value="F:ATP binding"/>
    <property type="evidence" value="ECO:0007669"/>
    <property type="project" value="UniProtKB-KW"/>
</dbReference>
<evidence type="ECO:0000313" key="12">
    <source>
        <dbReference type="Proteomes" id="UP000032434"/>
    </source>
</evidence>
<sequence length="796" mass="91277">MIKLSHVHKIYQTNDFTQHALEDISIELPSYGMVFVSGKSGCGKSTLLNIIGGIDHPSKGDVYYQHQKMDFKNQSILNSYRLNEISFIFQKFNLLANEYVSHNVSIQGMITGQKMNHVDVLDCLNQVGLSDYSGHLANQLSIGQQQRVAISRALFKNSRILIADEPTSNLDSQNSLAIFNLLKAYSKDHLVVVASHDADMIQLFSDMTIYMVDGRITSIESKIIHHDESTVETKNDSTKKVSGLFIFMKALGFIKQRRMKSLFSIILGLLTIVFFGISLTFLTMDKNQMVIDSLIQNSINHVRIVNSNTEAYTNTYDGEAFGGSYRNIDPMFKEELHLRWSPFTTEIKNFDQFDLTFMHGSAPTNYDEIAITDYIGHRTILESFDDQTSLGDLIGMEFTFNVAGRDSSFIIVVTGIIQTDFSRKNQYGMNPSDILSDSYYVRDGFIDFHLNDMIYANGSFTLEYLDKHVQSLNFVVDGSYPTIVKESKLLAGINLKVVTESGMTRLDSLLLQDNEVILPLHYYNVLFRDTNDFITKENLNSSHIEYGSEFTLEYKDQRLINQPEYRKEVILKGIIYDDLHEPMEDNFDNYDYKASNIILSDTLFNEFTDGYDLSYQYLLNIKSFDAYQFFQRHYSAVNNTLETDIIVTPFDSTYVGFIRNIQRLSDLFIMVCVTFAVFSIIFIYYNTSSNIELHKKEIGIYRSMGLSRLNIFELFIIENIINLIIIIPSALYVIYLFTQSLNKNVVLDNYQMELLKLTQSNVIFIILFTVILLMISISAPLINLLKKTPVEIIRLD</sequence>
<evidence type="ECO:0000256" key="8">
    <source>
        <dbReference type="ARBA" id="ARBA00038388"/>
    </source>
</evidence>
<dbReference type="InterPro" id="IPR003838">
    <property type="entry name" value="ABC3_permease_C"/>
</dbReference>
<feature type="domain" description="ABC transporter" evidence="10">
    <location>
        <begin position="2"/>
        <end position="238"/>
    </location>
</feature>
<evidence type="ECO:0000256" key="5">
    <source>
        <dbReference type="ARBA" id="ARBA00022840"/>
    </source>
</evidence>
<keyword evidence="7 9" id="KW-0472">Membrane</keyword>
<dbReference type="RefSeq" id="WP_045749048.1">
    <property type="nucleotide sequence ID" value="NZ_FUZK01000003.1"/>
</dbReference>
<dbReference type="HOGENOM" id="CLU_352911_0_0_14"/>
<keyword evidence="5 11" id="KW-0067">ATP-binding</keyword>
<evidence type="ECO:0000256" key="3">
    <source>
        <dbReference type="ARBA" id="ARBA00022692"/>
    </source>
</evidence>
<dbReference type="OrthoDB" id="9787851at2"/>
<organism evidence="11 12">
    <name type="scientific">Acholeplasma oculi</name>
    <dbReference type="NCBI Taxonomy" id="35623"/>
    <lineage>
        <taxon>Bacteria</taxon>
        <taxon>Bacillati</taxon>
        <taxon>Mycoplasmatota</taxon>
        <taxon>Mollicutes</taxon>
        <taxon>Acholeplasmatales</taxon>
        <taxon>Acholeplasmataceae</taxon>
        <taxon>Acholeplasma</taxon>
    </lineage>
</organism>
<dbReference type="PATRIC" id="fig|35623.3.peg.435"/>
<dbReference type="InterPro" id="IPR027417">
    <property type="entry name" value="P-loop_NTPase"/>
</dbReference>
<dbReference type="InterPro" id="IPR003439">
    <property type="entry name" value="ABC_transporter-like_ATP-bd"/>
</dbReference>
<reference evidence="12" key="1">
    <citation type="submission" date="2014-05" db="EMBL/GenBank/DDBJ databases">
        <authorList>
            <person name="Kube M."/>
        </authorList>
    </citation>
    <scope>NUCLEOTIDE SEQUENCE [LARGE SCALE GENOMIC DNA]</scope>
</reference>
<keyword evidence="6 9" id="KW-1133">Transmembrane helix</keyword>
<dbReference type="KEGG" id="aoc:Aocu_04340"/>
<accession>A0A061AHQ5</accession>
<feature type="transmembrane region" description="Helical" evidence="9">
    <location>
        <begin position="711"/>
        <end position="737"/>
    </location>
</feature>
<keyword evidence="2" id="KW-1003">Cell membrane</keyword>
<dbReference type="PANTHER" id="PTHR42798:SF7">
    <property type="entry name" value="ALPHA-D-RIBOSE 1-METHYLPHOSPHONATE 5-TRIPHOSPHATE SYNTHASE SUBUNIT PHNL"/>
    <property type="match status" value="1"/>
</dbReference>
<comment type="similarity">
    <text evidence="8">Belongs to the ABC transporter superfamily. Macrolide exporter (TC 3.A.1.122) family.</text>
</comment>
<evidence type="ECO:0000256" key="4">
    <source>
        <dbReference type="ARBA" id="ARBA00022741"/>
    </source>
</evidence>
<feature type="transmembrane region" description="Helical" evidence="9">
    <location>
        <begin position="762"/>
        <end position="785"/>
    </location>
</feature>
<dbReference type="PANTHER" id="PTHR42798">
    <property type="entry name" value="LIPOPROTEIN-RELEASING SYSTEM ATP-BINDING PROTEIN LOLD"/>
    <property type="match status" value="1"/>
</dbReference>
<feature type="transmembrane region" description="Helical" evidence="9">
    <location>
        <begin position="667"/>
        <end position="686"/>
    </location>
</feature>
<dbReference type="PROSITE" id="PS50893">
    <property type="entry name" value="ABC_TRANSPORTER_2"/>
    <property type="match status" value="1"/>
</dbReference>
<dbReference type="GO" id="GO:0016887">
    <property type="term" value="F:ATP hydrolysis activity"/>
    <property type="evidence" value="ECO:0007669"/>
    <property type="project" value="InterPro"/>
</dbReference>
<dbReference type="Pfam" id="PF02687">
    <property type="entry name" value="FtsX"/>
    <property type="match status" value="1"/>
</dbReference>
<gene>
    <name evidence="11" type="ORF">Aocu_04340</name>
</gene>
<feature type="transmembrane region" description="Helical" evidence="9">
    <location>
        <begin position="262"/>
        <end position="284"/>
    </location>
</feature>
<keyword evidence="12" id="KW-1185">Reference proteome</keyword>
<comment type="subcellular location">
    <subcellularLocation>
        <location evidence="1">Cell inner membrane</location>
        <topology evidence="1">Multi-pass membrane protein</topology>
    </subcellularLocation>
</comment>
<evidence type="ECO:0000256" key="9">
    <source>
        <dbReference type="SAM" id="Phobius"/>
    </source>
</evidence>
<evidence type="ECO:0000256" key="2">
    <source>
        <dbReference type="ARBA" id="ARBA00022475"/>
    </source>
</evidence>
<dbReference type="Proteomes" id="UP000032434">
    <property type="component" value="Chromosome 1"/>
</dbReference>
<evidence type="ECO:0000259" key="10">
    <source>
        <dbReference type="PROSITE" id="PS50893"/>
    </source>
</evidence>